<evidence type="ECO:0000313" key="4">
    <source>
        <dbReference type="Proteomes" id="UP000641646"/>
    </source>
</evidence>
<dbReference type="EMBL" id="JACJPW010000140">
    <property type="protein sequence ID" value="MBD2185742.1"/>
    <property type="molecule type" value="Genomic_DNA"/>
</dbReference>
<dbReference type="InterPro" id="IPR033428">
    <property type="entry name" value="DUF5118"/>
</dbReference>
<dbReference type="RefSeq" id="WP_190474343.1">
    <property type="nucleotide sequence ID" value="NZ_JACJPW010000140.1"/>
</dbReference>
<evidence type="ECO:0000313" key="3">
    <source>
        <dbReference type="EMBL" id="MBD2185742.1"/>
    </source>
</evidence>
<dbReference type="Pfam" id="PF17162">
    <property type="entry name" value="DUF5118"/>
    <property type="match status" value="1"/>
</dbReference>
<feature type="domain" description="DUF5118" evidence="2">
    <location>
        <begin position="35"/>
        <end position="78"/>
    </location>
</feature>
<evidence type="ECO:0000259" key="1">
    <source>
        <dbReference type="Pfam" id="PF17148"/>
    </source>
</evidence>
<comment type="caution">
    <text evidence="3">The sequence shown here is derived from an EMBL/GenBank/DDBJ whole genome shotgun (WGS) entry which is preliminary data.</text>
</comment>
<dbReference type="Pfam" id="PF17148">
    <property type="entry name" value="DUF5117"/>
    <property type="match status" value="1"/>
</dbReference>
<dbReference type="PANTHER" id="PTHR38478">
    <property type="entry name" value="PEPTIDASE M1A AND M12B"/>
    <property type="match status" value="1"/>
</dbReference>
<organism evidence="3 4">
    <name type="scientific">Aerosakkonema funiforme FACHB-1375</name>
    <dbReference type="NCBI Taxonomy" id="2949571"/>
    <lineage>
        <taxon>Bacteria</taxon>
        <taxon>Bacillati</taxon>
        <taxon>Cyanobacteriota</taxon>
        <taxon>Cyanophyceae</taxon>
        <taxon>Oscillatoriophycideae</taxon>
        <taxon>Aerosakkonematales</taxon>
        <taxon>Aerosakkonemataceae</taxon>
        <taxon>Aerosakkonema</taxon>
    </lineage>
</organism>
<gene>
    <name evidence="3" type="ORF">H6G03_32560</name>
</gene>
<feature type="domain" description="DUF5117" evidence="1">
    <location>
        <begin position="93"/>
        <end position="286"/>
    </location>
</feature>
<dbReference type="AlphaFoldDB" id="A0A926VMT8"/>
<name>A0A926VMT8_9CYAN</name>
<dbReference type="Proteomes" id="UP000641646">
    <property type="component" value="Unassembled WGS sequence"/>
</dbReference>
<evidence type="ECO:0000259" key="2">
    <source>
        <dbReference type="Pfam" id="PF17162"/>
    </source>
</evidence>
<sequence>MSANVTNFGANSLGFHRTGQVVVASGEDSQEEELKPFEELVKNTEKLDGLFPLYRHKNSGKIYLEIKPQQLNKNYLLTIAIESGIGQGQIYRGMGLNDAIFYFRRVNNNLLFTLRNLQFRTRPGDPQQGYINRSFSDSVLASLPIISIHPQRQTILIDMNDLLLKEDLADLTSNLREAFNAHYQLEENKSYFGNVQVFPQNVEVDSVYGLSLQAEEDSLPIVTLPDRRALTIAVHYSLSEIPENNGYVPRLADDRVGYFTTDYEDFSENQSNSPTVQYIYRWHLEKQDPSAAISPPKKQIVFWIENK</sequence>
<dbReference type="PANTHER" id="PTHR38478:SF1">
    <property type="entry name" value="ZINC DEPENDENT METALLOPROTEASE DOMAIN LIPOPROTEIN"/>
    <property type="match status" value="1"/>
</dbReference>
<dbReference type="InterPro" id="IPR033413">
    <property type="entry name" value="DUF5117"/>
</dbReference>
<proteinExistence type="predicted"/>
<reference evidence="3" key="1">
    <citation type="journal article" date="2015" name="ISME J.">
        <title>Draft Genome Sequence of Streptomyces incarnatus NRRL8089, which Produces the Nucleoside Antibiotic Sinefungin.</title>
        <authorList>
            <person name="Oshima K."/>
            <person name="Hattori M."/>
            <person name="Shimizu H."/>
            <person name="Fukuda K."/>
            <person name="Nemoto M."/>
            <person name="Inagaki K."/>
            <person name="Tamura T."/>
        </authorList>
    </citation>
    <scope>NUCLEOTIDE SEQUENCE</scope>
    <source>
        <strain evidence="3">FACHB-1375</strain>
    </source>
</reference>
<reference evidence="3" key="2">
    <citation type="submission" date="2020-08" db="EMBL/GenBank/DDBJ databases">
        <authorList>
            <person name="Chen M."/>
            <person name="Teng W."/>
            <person name="Zhao L."/>
            <person name="Hu C."/>
            <person name="Zhou Y."/>
            <person name="Han B."/>
            <person name="Song L."/>
            <person name="Shu W."/>
        </authorList>
    </citation>
    <scope>NUCLEOTIDE SEQUENCE</scope>
    <source>
        <strain evidence="3">FACHB-1375</strain>
    </source>
</reference>
<protein>
    <submittedName>
        <fullName evidence="3">DUF5117 domain-containing protein</fullName>
    </submittedName>
</protein>
<keyword evidence="4" id="KW-1185">Reference proteome</keyword>
<accession>A0A926VMT8</accession>